<name>A0A5N6KLV2_MONLA</name>
<dbReference type="Proteomes" id="UP000326757">
    <property type="component" value="Unassembled WGS sequence"/>
</dbReference>
<evidence type="ECO:0000256" key="5">
    <source>
        <dbReference type="ARBA" id="ARBA00022679"/>
    </source>
</evidence>
<dbReference type="Gene3D" id="1.20.120.1780">
    <property type="entry name" value="UbiA prenyltransferase"/>
    <property type="match status" value="1"/>
</dbReference>
<evidence type="ECO:0000313" key="11">
    <source>
        <dbReference type="Proteomes" id="UP000326757"/>
    </source>
</evidence>
<feature type="transmembrane region" description="Helical" evidence="9">
    <location>
        <begin position="154"/>
        <end position="180"/>
    </location>
</feature>
<dbReference type="EMBL" id="VIGI01000001">
    <property type="protein sequence ID" value="KAB8304607.1"/>
    <property type="molecule type" value="Genomic_DNA"/>
</dbReference>
<evidence type="ECO:0000256" key="4">
    <source>
        <dbReference type="ARBA" id="ARBA00005985"/>
    </source>
</evidence>
<comment type="pathway">
    <text evidence="3">Secondary metabolite biosynthesis.</text>
</comment>
<dbReference type="InterPro" id="IPR044878">
    <property type="entry name" value="UbiA_sf"/>
</dbReference>
<dbReference type="FunFam" id="1.10.357.140:FF:000008">
    <property type="entry name" value="4-hydroxybenzoate octaprenyltransferase"/>
    <property type="match status" value="1"/>
</dbReference>
<proteinExistence type="inferred from homology"/>
<comment type="caution">
    <text evidence="10">The sequence shown here is derived from an EMBL/GenBank/DDBJ whole genome shotgun (WGS) entry which is preliminary data.</text>
</comment>
<dbReference type="Pfam" id="PF01040">
    <property type="entry name" value="UbiA"/>
    <property type="match status" value="1"/>
</dbReference>
<evidence type="ECO:0000256" key="7">
    <source>
        <dbReference type="ARBA" id="ARBA00022989"/>
    </source>
</evidence>
<keyword evidence="6 9" id="KW-0812">Transmembrane</keyword>
<reference evidence="10 11" key="1">
    <citation type="submission" date="2019-06" db="EMBL/GenBank/DDBJ databases">
        <title>Genome Sequence of the Brown Rot Fungal Pathogen Monilinia laxa.</title>
        <authorList>
            <person name="De Miccolis Angelini R.M."/>
            <person name="Landi L."/>
            <person name="Abate D."/>
            <person name="Pollastro S."/>
            <person name="Romanazzi G."/>
            <person name="Faretra F."/>
        </authorList>
    </citation>
    <scope>NUCLEOTIDE SEQUENCE [LARGE SCALE GENOMIC DNA]</scope>
    <source>
        <strain evidence="10 11">Mlax316</strain>
    </source>
</reference>
<keyword evidence="7 9" id="KW-1133">Transmembrane helix</keyword>
<protein>
    <submittedName>
        <fullName evidence="10">Uncharacterized protein</fullName>
    </submittedName>
</protein>
<evidence type="ECO:0000256" key="6">
    <source>
        <dbReference type="ARBA" id="ARBA00022692"/>
    </source>
</evidence>
<dbReference type="PANTHER" id="PTHR11048:SF28">
    <property type="entry name" value="4-HYDROXYBENZOATE POLYPRENYLTRANSFERASE, MITOCHONDRIAL"/>
    <property type="match status" value="1"/>
</dbReference>
<evidence type="ECO:0000313" key="10">
    <source>
        <dbReference type="EMBL" id="KAB8304607.1"/>
    </source>
</evidence>
<dbReference type="OrthoDB" id="18170at2759"/>
<keyword evidence="5" id="KW-0808">Transferase</keyword>
<keyword evidence="8 9" id="KW-0472">Membrane</keyword>
<feature type="transmembrane region" description="Helical" evidence="9">
    <location>
        <begin position="186"/>
        <end position="212"/>
    </location>
</feature>
<evidence type="ECO:0000256" key="8">
    <source>
        <dbReference type="ARBA" id="ARBA00023136"/>
    </source>
</evidence>
<dbReference type="InterPro" id="IPR039653">
    <property type="entry name" value="Prenyltransferase"/>
</dbReference>
<comment type="subcellular location">
    <subcellularLocation>
        <location evidence="2">Membrane</location>
        <topology evidence="2">Multi-pass membrane protein</topology>
    </subcellularLocation>
</comment>
<comment type="cofactor">
    <cofactor evidence="1">
        <name>Mg(2+)</name>
        <dbReference type="ChEBI" id="CHEBI:18420"/>
    </cofactor>
</comment>
<dbReference type="PANTHER" id="PTHR11048">
    <property type="entry name" value="PRENYLTRANSFERASES"/>
    <property type="match status" value="1"/>
</dbReference>
<dbReference type="FunFam" id="1.20.120.1780:FF:000001">
    <property type="entry name" value="4-hydroxybenzoate octaprenyltransferase"/>
    <property type="match status" value="1"/>
</dbReference>
<comment type="similarity">
    <text evidence="4">Belongs to the UbiA prenyltransferase family.</text>
</comment>
<feature type="transmembrane region" description="Helical" evidence="9">
    <location>
        <begin position="97"/>
        <end position="117"/>
    </location>
</feature>
<dbReference type="AlphaFoldDB" id="A0A5N6KLV2"/>
<organism evidence="10 11">
    <name type="scientific">Monilinia laxa</name>
    <name type="common">Brown rot fungus</name>
    <name type="synonym">Sclerotinia laxa</name>
    <dbReference type="NCBI Taxonomy" id="61186"/>
    <lineage>
        <taxon>Eukaryota</taxon>
        <taxon>Fungi</taxon>
        <taxon>Dikarya</taxon>
        <taxon>Ascomycota</taxon>
        <taxon>Pezizomycotina</taxon>
        <taxon>Leotiomycetes</taxon>
        <taxon>Helotiales</taxon>
        <taxon>Sclerotiniaceae</taxon>
        <taxon>Monilinia</taxon>
    </lineage>
</organism>
<evidence type="ECO:0000256" key="1">
    <source>
        <dbReference type="ARBA" id="ARBA00001946"/>
    </source>
</evidence>
<dbReference type="CDD" id="cd13959">
    <property type="entry name" value="PT_UbiA_COQ2"/>
    <property type="match status" value="1"/>
</dbReference>
<dbReference type="GO" id="GO:0005743">
    <property type="term" value="C:mitochondrial inner membrane"/>
    <property type="evidence" value="ECO:0007669"/>
    <property type="project" value="TreeGrafter"/>
</dbReference>
<feature type="transmembrane region" description="Helical" evidence="9">
    <location>
        <begin position="232"/>
        <end position="252"/>
    </location>
</feature>
<evidence type="ECO:0000256" key="2">
    <source>
        <dbReference type="ARBA" id="ARBA00004141"/>
    </source>
</evidence>
<dbReference type="Gene3D" id="1.10.357.140">
    <property type="entry name" value="UbiA prenyltransferase"/>
    <property type="match status" value="1"/>
</dbReference>
<feature type="transmembrane region" description="Helical" evidence="9">
    <location>
        <begin position="26"/>
        <end position="43"/>
    </location>
</feature>
<dbReference type="GO" id="GO:0008412">
    <property type="term" value="F:4-hydroxybenzoate polyprenyltransferase activity"/>
    <property type="evidence" value="ECO:0007669"/>
    <property type="project" value="TreeGrafter"/>
</dbReference>
<evidence type="ECO:0000256" key="9">
    <source>
        <dbReference type="SAM" id="Phobius"/>
    </source>
</evidence>
<evidence type="ECO:0000256" key="3">
    <source>
        <dbReference type="ARBA" id="ARBA00005179"/>
    </source>
</evidence>
<keyword evidence="11" id="KW-1185">Reference proteome</keyword>
<dbReference type="GO" id="GO:0006744">
    <property type="term" value="P:ubiquinone biosynthetic process"/>
    <property type="evidence" value="ECO:0007669"/>
    <property type="project" value="TreeGrafter"/>
</dbReference>
<feature type="transmembrane region" description="Helical" evidence="9">
    <location>
        <begin position="264"/>
        <end position="284"/>
    </location>
</feature>
<feature type="transmembrane region" description="Helical" evidence="9">
    <location>
        <begin position="55"/>
        <end position="76"/>
    </location>
</feature>
<gene>
    <name evidence="10" type="ORF">EYC80_003983</name>
</gene>
<dbReference type="InterPro" id="IPR000537">
    <property type="entry name" value="UbiA_prenyltransferase"/>
</dbReference>
<accession>A0A5N6KLV2</accession>
<sequence length="328" mass="36754">MAATQTPALKNYWAPYAQLIRFDKPIGVVIIHFPYIVGSLYAACISKPKIPLQDIVHVNFVLLCGTFFLRSWACAWNDITDRDLDKLVERCKQRPMASGKISVRNACLFTGFLWLVWLALMQSLIPSSLAYTMPLTALAGAYPFTKRFTAYTPVFLGVTFAWGVFVGFAATGIDLLQLILSSQESALTIIGALLLFFYYTIWTVIFETVYAFQDLSDDTKAGIHSMAVRHQFHIRELLGVLGIAQVTILLGLGRELGAGSWYSYIGPPLFNIAMLFRMITAIDFRSPEQCRWWFGHGPLMAGNVMVASLCIEYLRRIDTNIWVSTGSS</sequence>